<dbReference type="PROSITE" id="PS51138">
    <property type="entry name" value="ENT"/>
    <property type="match status" value="1"/>
</dbReference>
<keyword evidence="7" id="KW-0234">DNA repair</keyword>
<dbReference type="Pfam" id="PF03735">
    <property type="entry name" value="ENT"/>
    <property type="match status" value="1"/>
</dbReference>
<evidence type="ECO:0000313" key="13">
    <source>
        <dbReference type="Proteomes" id="UP001178461"/>
    </source>
</evidence>
<feature type="region of interest" description="Disordered" evidence="10">
    <location>
        <begin position="745"/>
        <end position="777"/>
    </location>
</feature>
<evidence type="ECO:0000313" key="12">
    <source>
        <dbReference type="EMBL" id="CAI5773522.1"/>
    </source>
</evidence>
<keyword evidence="6" id="KW-0804">Transcription</keyword>
<dbReference type="EMBL" id="OX395129">
    <property type="protein sequence ID" value="CAI5773522.1"/>
    <property type="molecule type" value="Genomic_DNA"/>
</dbReference>
<keyword evidence="3" id="KW-0227">DNA damage</keyword>
<feature type="region of interest" description="Disordered" evidence="10">
    <location>
        <begin position="409"/>
        <end position="474"/>
    </location>
</feature>
<dbReference type="PANTHER" id="PTHR16500">
    <property type="entry name" value="BRCA2-INTERACTING TRANSCRIPTIONAL REPRESSOR EMSY"/>
    <property type="match status" value="1"/>
</dbReference>
<feature type="domain" description="ENT" evidence="11">
    <location>
        <begin position="16"/>
        <end position="100"/>
    </location>
</feature>
<evidence type="ECO:0000256" key="3">
    <source>
        <dbReference type="ARBA" id="ARBA00022763"/>
    </source>
</evidence>
<name>A0AA35K843_9SAUR</name>
<keyword evidence="13" id="KW-1185">Reference proteome</keyword>
<dbReference type="InterPro" id="IPR036142">
    <property type="entry name" value="ENT_dom-like_sf"/>
</dbReference>
<dbReference type="SMART" id="SM01191">
    <property type="entry name" value="ENT"/>
    <property type="match status" value="1"/>
</dbReference>
<feature type="region of interest" description="Disordered" evidence="10">
    <location>
        <begin position="1091"/>
        <end position="1126"/>
    </location>
</feature>
<organism evidence="12 13">
    <name type="scientific">Podarcis lilfordi</name>
    <name type="common">Lilford's wall lizard</name>
    <dbReference type="NCBI Taxonomy" id="74358"/>
    <lineage>
        <taxon>Eukaryota</taxon>
        <taxon>Metazoa</taxon>
        <taxon>Chordata</taxon>
        <taxon>Craniata</taxon>
        <taxon>Vertebrata</taxon>
        <taxon>Euteleostomi</taxon>
        <taxon>Lepidosauria</taxon>
        <taxon>Squamata</taxon>
        <taxon>Bifurcata</taxon>
        <taxon>Unidentata</taxon>
        <taxon>Episquamata</taxon>
        <taxon>Laterata</taxon>
        <taxon>Lacertibaenia</taxon>
        <taxon>Lacertidae</taxon>
        <taxon>Podarcis</taxon>
    </lineage>
</organism>
<keyword evidence="8" id="KW-0539">Nucleus</keyword>
<keyword evidence="5" id="KW-0805">Transcription regulation</keyword>
<dbReference type="GO" id="GO:0006281">
    <property type="term" value="P:DNA repair"/>
    <property type="evidence" value="ECO:0007669"/>
    <property type="project" value="UniProtKB-KW"/>
</dbReference>
<comment type="subcellular location">
    <subcellularLocation>
        <location evidence="1">Nucleus</location>
    </subcellularLocation>
</comment>
<dbReference type="GO" id="GO:0006355">
    <property type="term" value="P:regulation of DNA-templated transcription"/>
    <property type="evidence" value="ECO:0007669"/>
    <property type="project" value="InterPro"/>
</dbReference>
<dbReference type="Gene3D" id="1.10.1240.40">
    <property type="entry name" value="ENT domain"/>
    <property type="match status" value="1"/>
</dbReference>
<evidence type="ECO:0000256" key="7">
    <source>
        <dbReference type="ARBA" id="ARBA00023204"/>
    </source>
</evidence>
<evidence type="ECO:0000256" key="8">
    <source>
        <dbReference type="ARBA" id="ARBA00023242"/>
    </source>
</evidence>
<feature type="compositionally biased region" description="Low complexity" evidence="10">
    <location>
        <begin position="760"/>
        <end position="775"/>
    </location>
</feature>
<feature type="region of interest" description="Disordered" evidence="10">
    <location>
        <begin position="151"/>
        <end position="180"/>
    </location>
</feature>
<protein>
    <recommendedName>
        <fullName evidence="9">BRCA2-interacting transcriptional repressor EMSY</fullName>
    </recommendedName>
</protein>
<evidence type="ECO:0000256" key="5">
    <source>
        <dbReference type="ARBA" id="ARBA00023015"/>
    </source>
</evidence>
<feature type="compositionally biased region" description="Polar residues" evidence="10">
    <location>
        <begin position="1109"/>
        <end position="1126"/>
    </location>
</feature>
<evidence type="ECO:0000256" key="9">
    <source>
        <dbReference type="ARBA" id="ARBA00073247"/>
    </source>
</evidence>
<dbReference type="Proteomes" id="UP001178461">
    <property type="component" value="Chromosome 4"/>
</dbReference>
<keyword evidence="4" id="KW-0156">Chromatin regulator</keyword>
<gene>
    <name evidence="12" type="ORF">PODLI_1B009500</name>
</gene>
<evidence type="ECO:0000256" key="10">
    <source>
        <dbReference type="SAM" id="MobiDB-lite"/>
    </source>
</evidence>
<dbReference type="PANTHER" id="PTHR16500:SF3">
    <property type="entry name" value="BRCA2-INTERACTING TRANSCRIPTIONAL REPRESSOR EMSY"/>
    <property type="match status" value="1"/>
</dbReference>
<reference evidence="12" key="1">
    <citation type="submission" date="2022-12" db="EMBL/GenBank/DDBJ databases">
        <authorList>
            <person name="Alioto T."/>
            <person name="Alioto T."/>
            <person name="Gomez Garrido J."/>
        </authorList>
    </citation>
    <scope>NUCLEOTIDE SEQUENCE</scope>
</reference>
<accession>A0AA35K843</accession>
<dbReference type="AlphaFoldDB" id="A0AA35K843"/>
<evidence type="ECO:0000256" key="6">
    <source>
        <dbReference type="ARBA" id="ARBA00023163"/>
    </source>
</evidence>
<dbReference type="GO" id="GO:0006325">
    <property type="term" value="P:chromatin organization"/>
    <property type="evidence" value="ECO:0007669"/>
    <property type="project" value="UniProtKB-KW"/>
</dbReference>
<keyword evidence="2" id="KW-0678">Repressor</keyword>
<proteinExistence type="predicted"/>
<feature type="compositionally biased region" description="Low complexity" evidence="10">
    <location>
        <begin position="410"/>
        <end position="465"/>
    </location>
</feature>
<dbReference type="InterPro" id="IPR005491">
    <property type="entry name" value="ENT_dom"/>
</dbReference>
<evidence type="ECO:0000256" key="4">
    <source>
        <dbReference type="ARBA" id="ARBA00022853"/>
    </source>
</evidence>
<dbReference type="SUPFAM" id="SSF158639">
    <property type="entry name" value="ENT-like"/>
    <property type="match status" value="1"/>
</dbReference>
<evidence type="ECO:0000256" key="2">
    <source>
        <dbReference type="ARBA" id="ARBA00022491"/>
    </source>
</evidence>
<dbReference type="InterPro" id="IPR033482">
    <property type="entry name" value="EMSY"/>
</dbReference>
<feature type="compositionally biased region" description="Low complexity" evidence="10">
    <location>
        <begin position="151"/>
        <end position="169"/>
    </location>
</feature>
<sequence length="1126" mass="120084">MPVVWPTLLDLSRDECKRILRKLELEAYAGVISALRAQGDLTKEKKDILGELSKVLSISTERHRAEVRRAVNDERLTTIAHNMSGPNSSSEWSIEGRRLVPLMPRLVPQTAFTVTANAVANAALQHNAALPSPAETGSKEGEVVVCYSYTSTTSTPTSTPVPSGSVATVKSPRPASPASNVVVLPSGSAVYVKSVSCSDDDEKPRKRRRTNSSSSSPVLLKEVPKAATPVTKTITVPVSGSPKMSSIMQSIANSLPPHMSPVKITFTKPSTQTTNTTTQKVIIVTTSPSSTFVPNILSKSHNYAAVTKLVPTSVIASTTQKQPVVITASQSSLVSSSTSTSTSASTGGCSTLSSAPSTVAVTTVVSSTPSVVMSTVAQGVCTSAIKVAAARLPSPKTLVGAPTQILTPFPKQQQQQQQQQPSPKQQLQQAQPQQQLTQASPVAAQQQQQQQQPSQQQQPGLHPQQSPLPPGIKPTIQIKQESGVKIITQQVQPSKILPKPVTATLPSSSNSPIMVVSSNGTIMTTKLVTAPAGTQATYTRPTVSPSIGTRMTGTSGAATYVKTTSGSIITVVPKSLATLGGKIISSNIVSGNSLMKTYFQQKGTTTKITTIPVTSKPNVIVVQKTTGKGTTIQGLPGKNVVTTLLNAGGEKTIQAVPAGAKPAIITATRPITKMIVTQPKGIGSAVQPATKIIPTKIVYGQQGKTQVLIKPKPVTFQATVVSEQTRQLVTETLQQASRVVEAGNALLPEVKEEPQAYTDSSSSSTESSQGSQDSQPVVHVIASRSQDWSEHEIAVDSSPTIIYQDVSSESQSATSTIKALLELQQTTVKEKLESKPRQPTIDLSQMAVPIQMTQEKRHSPESPSIAVVESELVAEYITTVSHRSQPHQQSSQPQRTLLQHVAQSQTATQTSVVVKSIPASSTGAITHIMQQALSSHTAFTKHSEQLGTEEGEVEEMDTLDPQTGLFYRSALVQAQKQQKLSQPPQLEQTQLQVKTLQCFQAKQKQTIHLQAEQLPHKLPQMPQLSIRHQKLAPLPQELAQPKLDAPQAAAPPPPPPHHPIARERQLPTLVAQPQQTVVQVLAVKTTQQLPKLQQAPTAQKIYVQPQPPQGQMQLSTPPEKQPASQV</sequence>
<evidence type="ECO:0000259" key="11">
    <source>
        <dbReference type="PROSITE" id="PS51138"/>
    </source>
</evidence>
<dbReference type="FunFam" id="1.10.1240.40:FF:000001">
    <property type="entry name" value="BRCA2-interacting transcriptional repressor EMSY isoform X1"/>
    <property type="match status" value="1"/>
</dbReference>
<dbReference type="GO" id="GO:0005654">
    <property type="term" value="C:nucleoplasm"/>
    <property type="evidence" value="ECO:0007669"/>
    <property type="project" value="TreeGrafter"/>
</dbReference>
<evidence type="ECO:0000256" key="1">
    <source>
        <dbReference type="ARBA" id="ARBA00004123"/>
    </source>
</evidence>
<feature type="region of interest" description="Disordered" evidence="10">
    <location>
        <begin position="194"/>
        <end position="217"/>
    </location>
</feature>